<evidence type="ECO:0000313" key="3">
    <source>
        <dbReference type="EMBL" id="KAF0905001.1"/>
    </source>
</evidence>
<keyword evidence="4" id="KW-1185">Reference proteome</keyword>
<name>A0A6G1CY14_9ORYZ</name>
<evidence type="ECO:0008006" key="5">
    <source>
        <dbReference type="Google" id="ProtNLM"/>
    </source>
</evidence>
<keyword evidence="2" id="KW-0732">Signal</keyword>
<accession>A0A6G1CY14</accession>
<proteinExistence type="predicted"/>
<dbReference type="EMBL" id="SPHZ02000008">
    <property type="protein sequence ID" value="KAF0905001.1"/>
    <property type="molecule type" value="Genomic_DNA"/>
</dbReference>
<gene>
    <name evidence="3" type="ORF">E2562_039425</name>
</gene>
<feature type="signal peptide" evidence="2">
    <location>
        <begin position="1"/>
        <end position="25"/>
    </location>
</feature>
<comment type="caution">
    <text evidence="3">The sequence shown here is derived from an EMBL/GenBank/DDBJ whole genome shotgun (WGS) entry which is preliminary data.</text>
</comment>
<feature type="chain" id="PRO_5026200004" description="Secreted protein" evidence="2">
    <location>
        <begin position="26"/>
        <end position="96"/>
    </location>
</feature>
<reference evidence="3 4" key="1">
    <citation type="submission" date="2019-11" db="EMBL/GenBank/DDBJ databases">
        <title>Whole genome sequence of Oryza granulata.</title>
        <authorList>
            <person name="Li W."/>
        </authorList>
    </citation>
    <scope>NUCLEOTIDE SEQUENCE [LARGE SCALE GENOMIC DNA]</scope>
    <source>
        <strain evidence="4">cv. Menghai</strain>
        <tissue evidence="3">Leaf</tissue>
    </source>
</reference>
<protein>
    <recommendedName>
        <fullName evidence="5">Secreted protein</fullName>
    </recommendedName>
</protein>
<dbReference type="Proteomes" id="UP000479710">
    <property type="component" value="Unassembled WGS sequence"/>
</dbReference>
<evidence type="ECO:0000256" key="1">
    <source>
        <dbReference type="SAM" id="MobiDB-lite"/>
    </source>
</evidence>
<sequence length="96" mass="10610">MKVGVTASSACRLLALLSLDSGERATGEEVSDRVVERPLRHQGIKLVEPNRRSAVERRQLVARMLPMEMASRSNRERGSTRGSEGWRVGAHDGGQR</sequence>
<evidence type="ECO:0000313" key="4">
    <source>
        <dbReference type="Proteomes" id="UP000479710"/>
    </source>
</evidence>
<evidence type="ECO:0000256" key="2">
    <source>
        <dbReference type="SAM" id="SignalP"/>
    </source>
</evidence>
<organism evidence="3 4">
    <name type="scientific">Oryza meyeriana var. granulata</name>
    <dbReference type="NCBI Taxonomy" id="110450"/>
    <lineage>
        <taxon>Eukaryota</taxon>
        <taxon>Viridiplantae</taxon>
        <taxon>Streptophyta</taxon>
        <taxon>Embryophyta</taxon>
        <taxon>Tracheophyta</taxon>
        <taxon>Spermatophyta</taxon>
        <taxon>Magnoliopsida</taxon>
        <taxon>Liliopsida</taxon>
        <taxon>Poales</taxon>
        <taxon>Poaceae</taxon>
        <taxon>BOP clade</taxon>
        <taxon>Oryzoideae</taxon>
        <taxon>Oryzeae</taxon>
        <taxon>Oryzinae</taxon>
        <taxon>Oryza</taxon>
        <taxon>Oryza meyeriana</taxon>
    </lineage>
</organism>
<dbReference type="AlphaFoldDB" id="A0A6G1CY14"/>
<feature type="region of interest" description="Disordered" evidence="1">
    <location>
        <begin position="66"/>
        <end position="96"/>
    </location>
</feature>